<proteinExistence type="predicted"/>
<gene>
    <name evidence="1" type="ORF">ACFP1Z_03180</name>
</gene>
<comment type="caution">
    <text evidence="1">The sequence shown here is derived from an EMBL/GenBank/DDBJ whole genome shotgun (WGS) entry which is preliminary data.</text>
</comment>
<evidence type="ECO:0000313" key="1">
    <source>
        <dbReference type="EMBL" id="MFC5719188.1"/>
    </source>
</evidence>
<dbReference type="Proteomes" id="UP001596083">
    <property type="component" value="Unassembled WGS sequence"/>
</dbReference>
<keyword evidence="2" id="KW-1185">Reference proteome</keyword>
<accession>A0ABW0YUL6</accession>
<organism evidence="1 2">
    <name type="scientific">Streptomyces gamaensis</name>
    <dbReference type="NCBI Taxonomy" id="1763542"/>
    <lineage>
        <taxon>Bacteria</taxon>
        <taxon>Bacillati</taxon>
        <taxon>Actinomycetota</taxon>
        <taxon>Actinomycetes</taxon>
        <taxon>Kitasatosporales</taxon>
        <taxon>Streptomycetaceae</taxon>
        <taxon>Streptomyces</taxon>
    </lineage>
</organism>
<dbReference type="EMBL" id="JBHSPB010000002">
    <property type="protein sequence ID" value="MFC5719188.1"/>
    <property type="molecule type" value="Genomic_DNA"/>
</dbReference>
<name>A0ABW0YUL6_9ACTN</name>
<evidence type="ECO:0000313" key="2">
    <source>
        <dbReference type="Proteomes" id="UP001596083"/>
    </source>
</evidence>
<dbReference type="RefSeq" id="WP_390314195.1">
    <property type="nucleotide sequence ID" value="NZ_JBHSPB010000002.1"/>
</dbReference>
<reference evidence="2" key="1">
    <citation type="journal article" date="2019" name="Int. J. Syst. Evol. Microbiol.">
        <title>The Global Catalogue of Microorganisms (GCM) 10K type strain sequencing project: providing services to taxonomists for standard genome sequencing and annotation.</title>
        <authorList>
            <consortium name="The Broad Institute Genomics Platform"/>
            <consortium name="The Broad Institute Genome Sequencing Center for Infectious Disease"/>
            <person name="Wu L."/>
            <person name="Ma J."/>
        </authorList>
    </citation>
    <scope>NUCLEOTIDE SEQUENCE [LARGE SCALE GENOMIC DNA]</scope>
    <source>
        <strain evidence="2">CGMCC 4.7304</strain>
    </source>
</reference>
<protein>
    <submittedName>
        <fullName evidence="1">Uncharacterized protein</fullName>
    </submittedName>
</protein>
<sequence length="162" mass="17513">MGTESMRTPQSADAVTAAGCVTAAWDCQSYSFMGSPRTVIDNLARLPDELMSRRVYMIMVQGDEHCEARIFERFNLGDPKGTVSSWAEKDVPGMVTQITEVLTANRGVHCPGEQVKATIESEREIQVGTPAPAPKTAAEAFGPVLGGFRNDAFVRATVMVLC</sequence>